<accession>A0A0E9WH90</accession>
<keyword evidence="1" id="KW-0812">Transmembrane</keyword>
<reference evidence="2" key="1">
    <citation type="submission" date="2014-11" db="EMBL/GenBank/DDBJ databases">
        <authorList>
            <person name="Amaro Gonzalez C."/>
        </authorList>
    </citation>
    <scope>NUCLEOTIDE SEQUENCE</scope>
</reference>
<sequence length="48" mass="5752">MQSIYLFHIYTVLNILHTLYYTIHQIYYSLLWVHLPPLERVPVTSSSS</sequence>
<keyword evidence="1" id="KW-0472">Membrane</keyword>
<proteinExistence type="predicted"/>
<name>A0A0E9WH90_ANGAN</name>
<feature type="transmembrane region" description="Helical" evidence="1">
    <location>
        <begin position="7"/>
        <end position="28"/>
    </location>
</feature>
<reference evidence="2" key="2">
    <citation type="journal article" date="2015" name="Fish Shellfish Immunol.">
        <title>Early steps in the European eel (Anguilla anguilla)-Vibrio vulnificus interaction in the gills: Role of the RtxA13 toxin.</title>
        <authorList>
            <person name="Callol A."/>
            <person name="Pajuelo D."/>
            <person name="Ebbesson L."/>
            <person name="Teles M."/>
            <person name="MacKenzie S."/>
            <person name="Amaro C."/>
        </authorList>
    </citation>
    <scope>NUCLEOTIDE SEQUENCE</scope>
</reference>
<evidence type="ECO:0000313" key="2">
    <source>
        <dbReference type="EMBL" id="JAH88838.1"/>
    </source>
</evidence>
<dbReference type="EMBL" id="GBXM01019739">
    <property type="protein sequence ID" value="JAH88838.1"/>
    <property type="molecule type" value="Transcribed_RNA"/>
</dbReference>
<organism evidence="2">
    <name type="scientific">Anguilla anguilla</name>
    <name type="common">European freshwater eel</name>
    <name type="synonym">Muraena anguilla</name>
    <dbReference type="NCBI Taxonomy" id="7936"/>
    <lineage>
        <taxon>Eukaryota</taxon>
        <taxon>Metazoa</taxon>
        <taxon>Chordata</taxon>
        <taxon>Craniata</taxon>
        <taxon>Vertebrata</taxon>
        <taxon>Euteleostomi</taxon>
        <taxon>Actinopterygii</taxon>
        <taxon>Neopterygii</taxon>
        <taxon>Teleostei</taxon>
        <taxon>Anguilliformes</taxon>
        <taxon>Anguillidae</taxon>
        <taxon>Anguilla</taxon>
    </lineage>
</organism>
<dbReference type="AlphaFoldDB" id="A0A0E9WH90"/>
<keyword evidence="1" id="KW-1133">Transmembrane helix</keyword>
<protein>
    <submittedName>
        <fullName evidence="2">Uncharacterized protein</fullName>
    </submittedName>
</protein>
<evidence type="ECO:0000256" key="1">
    <source>
        <dbReference type="SAM" id="Phobius"/>
    </source>
</evidence>